<dbReference type="Proteomes" id="UP000600449">
    <property type="component" value="Unassembled WGS sequence"/>
</dbReference>
<protein>
    <submittedName>
        <fullName evidence="1">Uncharacterized protein</fullName>
    </submittedName>
</protein>
<keyword evidence="2" id="KW-1185">Reference proteome</keyword>
<proteinExistence type="predicted"/>
<comment type="caution">
    <text evidence="1">The sequence shown here is derived from an EMBL/GenBank/DDBJ whole genome shotgun (WGS) entry which is preliminary data.</text>
</comment>
<dbReference type="RefSeq" id="WP_188908830.1">
    <property type="nucleotide sequence ID" value="NZ_BMMF01000001.1"/>
</dbReference>
<reference evidence="1 2" key="1">
    <citation type="journal article" date="2014" name="Int. J. Syst. Evol. Microbiol.">
        <title>Complete genome sequence of Corynebacterium casei LMG S-19264T (=DSM 44701T), isolated from a smear-ripened cheese.</title>
        <authorList>
            <consortium name="US DOE Joint Genome Institute (JGI-PGF)"/>
            <person name="Walter F."/>
            <person name="Albersmeier A."/>
            <person name="Kalinowski J."/>
            <person name="Ruckert C."/>
        </authorList>
    </citation>
    <scope>NUCLEOTIDE SEQUENCE [LARGE SCALE GENOMIC DNA]</scope>
    <source>
        <strain evidence="1 2">CGMCC 1.9161</strain>
    </source>
</reference>
<sequence>MDRAQGMRRPEDALAIVEAALADIRALEGLLSERRVAAARRRLADVHAEANIARRSRSVRRP</sequence>
<gene>
    <name evidence="1" type="ORF">GCM10011322_03360</name>
</gene>
<organism evidence="1 2">
    <name type="scientific">Salinarimonas ramus</name>
    <dbReference type="NCBI Taxonomy" id="690164"/>
    <lineage>
        <taxon>Bacteria</taxon>
        <taxon>Pseudomonadati</taxon>
        <taxon>Pseudomonadota</taxon>
        <taxon>Alphaproteobacteria</taxon>
        <taxon>Hyphomicrobiales</taxon>
        <taxon>Salinarimonadaceae</taxon>
        <taxon>Salinarimonas</taxon>
    </lineage>
</organism>
<evidence type="ECO:0000313" key="1">
    <source>
        <dbReference type="EMBL" id="GGK20019.1"/>
    </source>
</evidence>
<dbReference type="EMBL" id="BMMF01000001">
    <property type="protein sequence ID" value="GGK20019.1"/>
    <property type="molecule type" value="Genomic_DNA"/>
</dbReference>
<dbReference type="AlphaFoldDB" id="A0A917Q5X0"/>
<accession>A0A917Q5X0</accession>
<evidence type="ECO:0000313" key="2">
    <source>
        <dbReference type="Proteomes" id="UP000600449"/>
    </source>
</evidence>
<name>A0A917Q5X0_9HYPH</name>